<dbReference type="AlphaFoldDB" id="A0AAW2IET7"/>
<dbReference type="PANTHER" id="PTHR20933:SF3">
    <property type="entry name" value="F-BOX ONLY PROTEIN 33"/>
    <property type="match status" value="1"/>
</dbReference>
<dbReference type="SUPFAM" id="SSF52047">
    <property type="entry name" value="RNI-like"/>
    <property type="match status" value="1"/>
</dbReference>
<evidence type="ECO:0000259" key="2">
    <source>
        <dbReference type="PROSITE" id="PS50181"/>
    </source>
</evidence>
<gene>
    <name evidence="3" type="ORF">PYX00_001881</name>
</gene>
<organism evidence="3">
    <name type="scientific">Menopon gallinae</name>
    <name type="common">poultry shaft louse</name>
    <dbReference type="NCBI Taxonomy" id="328185"/>
    <lineage>
        <taxon>Eukaryota</taxon>
        <taxon>Metazoa</taxon>
        <taxon>Ecdysozoa</taxon>
        <taxon>Arthropoda</taxon>
        <taxon>Hexapoda</taxon>
        <taxon>Insecta</taxon>
        <taxon>Pterygota</taxon>
        <taxon>Neoptera</taxon>
        <taxon>Paraneoptera</taxon>
        <taxon>Psocodea</taxon>
        <taxon>Troctomorpha</taxon>
        <taxon>Phthiraptera</taxon>
        <taxon>Amblycera</taxon>
        <taxon>Menoponidae</taxon>
        <taxon>Menopon</taxon>
    </lineage>
</organism>
<dbReference type="SUPFAM" id="SSF81383">
    <property type="entry name" value="F-box domain"/>
    <property type="match status" value="1"/>
</dbReference>
<dbReference type="EMBL" id="JARGDH010000001">
    <property type="protein sequence ID" value="KAL0280654.1"/>
    <property type="molecule type" value="Genomic_DNA"/>
</dbReference>
<sequence>MKGDDEDRGGEKPEPGEGPNWSFLPQELLLKIFKFLSPDHLMQASQVCQFWNTVGRDPTLWRNVEITLGAGKDSTSQDLVQFILNNHRKHLKSLIFKADSSKESAEKVCHILKRLVHCSLRTLAVISCAAPVFLDIDYESFTSALDVVFDHTDSIRNLAVDYTPIDDPSLKKLARNHSKSLQLLKMKSCPRISPEGVLWLTDNCRRLRELSLNYAVLNDDILRSLSSENHVRLTHLRIDVFTDPTTKYTNKISTPSWQALIKHSPNLNLIIYFFVVDVETYDLFFNSYNPVSHIYFCEYVPKNVLQRISRNCPRVKELVVNGTDGPTIDIELIDLGLHCDKLTSIGLSDCFITCSAFVEFVRISCKRLSELFISEDCLVQSFECDLQNVILSVSELLCMNWEPEFTPLW</sequence>
<feature type="compositionally biased region" description="Basic and acidic residues" evidence="1">
    <location>
        <begin position="1"/>
        <end position="15"/>
    </location>
</feature>
<feature type="region of interest" description="Disordered" evidence="1">
    <location>
        <begin position="1"/>
        <end position="22"/>
    </location>
</feature>
<evidence type="ECO:0000256" key="1">
    <source>
        <dbReference type="SAM" id="MobiDB-lite"/>
    </source>
</evidence>
<dbReference type="Pfam" id="PF12937">
    <property type="entry name" value="F-box-like"/>
    <property type="match status" value="1"/>
</dbReference>
<dbReference type="GO" id="GO:0031398">
    <property type="term" value="P:positive regulation of protein ubiquitination"/>
    <property type="evidence" value="ECO:0007669"/>
    <property type="project" value="TreeGrafter"/>
</dbReference>
<proteinExistence type="predicted"/>
<evidence type="ECO:0000313" key="3">
    <source>
        <dbReference type="EMBL" id="KAL0280654.1"/>
    </source>
</evidence>
<accession>A0AAW2IET7</accession>
<dbReference type="InterPro" id="IPR001810">
    <property type="entry name" value="F-box_dom"/>
</dbReference>
<dbReference type="PANTHER" id="PTHR20933">
    <property type="entry name" value="F-BOX ONLY PROTEIN 33"/>
    <property type="match status" value="1"/>
</dbReference>
<dbReference type="Gene3D" id="1.20.1280.50">
    <property type="match status" value="1"/>
</dbReference>
<dbReference type="PROSITE" id="PS50181">
    <property type="entry name" value="FBOX"/>
    <property type="match status" value="1"/>
</dbReference>
<feature type="domain" description="F-box" evidence="2">
    <location>
        <begin position="18"/>
        <end position="64"/>
    </location>
</feature>
<protein>
    <recommendedName>
        <fullName evidence="2">F-box domain-containing protein</fullName>
    </recommendedName>
</protein>
<dbReference type="InterPro" id="IPR032675">
    <property type="entry name" value="LRR_dom_sf"/>
</dbReference>
<reference evidence="3" key="1">
    <citation type="journal article" date="2024" name="Gigascience">
        <title>Chromosome-level genome of the poultry shaft louse Menopon gallinae provides insight into the host-switching and adaptive evolution of parasitic lice.</title>
        <authorList>
            <person name="Xu Y."/>
            <person name="Ma L."/>
            <person name="Liu S."/>
            <person name="Liang Y."/>
            <person name="Liu Q."/>
            <person name="He Z."/>
            <person name="Tian L."/>
            <person name="Duan Y."/>
            <person name="Cai W."/>
            <person name="Li H."/>
            <person name="Song F."/>
        </authorList>
    </citation>
    <scope>NUCLEOTIDE SEQUENCE</scope>
    <source>
        <strain evidence="3">Cailab_2023a</strain>
    </source>
</reference>
<comment type="caution">
    <text evidence="3">The sequence shown here is derived from an EMBL/GenBank/DDBJ whole genome shotgun (WGS) entry which is preliminary data.</text>
</comment>
<dbReference type="Gene3D" id="3.80.10.10">
    <property type="entry name" value="Ribonuclease Inhibitor"/>
    <property type="match status" value="1"/>
</dbReference>
<dbReference type="InterPro" id="IPR036047">
    <property type="entry name" value="F-box-like_dom_sf"/>
</dbReference>
<name>A0AAW2IET7_9NEOP</name>
<dbReference type="SMART" id="SM00256">
    <property type="entry name" value="FBOX"/>
    <property type="match status" value="1"/>
</dbReference>